<feature type="domain" description="HTH myb-type" evidence="9">
    <location>
        <begin position="51"/>
        <end position="102"/>
    </location>
</feature>
<dbReference type="SMART" id="SM00717">
    <property type="entry name" value="SANT"/>
    <property type="match status" value="2"/>
</dbReference>
<dbReference type="AlphaFoldDB" id="A0A6G8MV99"/>
<comment type="subcellular location">
    <subcellularLocation>
        <location evidence="1">Nucleus</location>
    </subcellularLocation>
</comment>
<dbReference type="InterPro" id="IPR050560">
    <property type="entry name" value="MYB_TF"/>
</dbReference>
<sequence length="438" mass="47476">MKESTNENDGAAGASSSPSSSSANLLEIDNGGSGGAAAGKSDLSGGGGAQSKHCPRGHWRPGEDDKLKELVALHGPQNWNMIAEKLQGRSGKSCRLRWFNQLDPRINRQPFTEEEEERLLAAHRFHGNKWAMIARLFPGRTDNAVKNHWHVVMARKYRERTRTYGRSPNAASTRKNTVTTAVKSDHPAPPSQQLDHHNLLLNRGSTPVLLPSKRSLVDAEDRPTSSSATAAAAAAWMDNLHHRASNLMGFNPGRVPFFPGRDQAPCTTTTSSSSGPNTLRPGTLLAPFLGGGSAPSFAEGFYGRHHHHEQNHRSQQNGGGQNNLRDALSGTTSSTTDFTSTNNATVKNSSNAIRSRGHANEPPSGNLASDLQLELWKKTQQQFQHQAHLYRLDQQQQQLSASDGAISCISVEQSSQDVGDEDHNKPAQDFIDFLGVGA</sequence>
<feature type="region of interest" description="Disordered" evidence="7">
    <location>
        <begin position="305"/>
        <end position="366"/>
    </location>
</feature>
<protein>
    <submittedName>
        <fullName evidence="10">R2R3-MYB transcription factor</fullName>
    </submittedName>
</protein>
<keyword evidence="2" id="KW-0677">Repeat</keyword>
<dbReference type="GO" id="GO:0003677">
    <property type="term" value="F:DNA binding"/>
    <property type="evidence" value="ECO:0007669"/>
    <property type="project" value="UniProtKB-KW"/>
</dbReference>
<keyword evidence="6" id="KW-0539">Nucleus</keyword>
<feature type="compositionally biased region" description="Low complexity" evidence="7">
    <location>
        <begin position="10"/>
        <end position="23"/>
    </location>
</feature>
<dbReference type="FunFam" id="1.10.10.60:FF:000060">
    <property type="entry name" value="MYB transcription factor"/>
    <property type="match status" value="1"/>
</dbReference>
<keyword evidence="4" id="KW-0238">DNA-binding</keyword>
<evidence type="ECO:0000256" key="2">
    <source>
        <dbReference type="ARBA" id="ARBA00022737"/>
    </source>
</evidence>
<keyword evidence="5" id="KW-0804">Transcription</keyword>
<keyword evidence="3" id="KW-0805">Transcription regulation</keyword>
<dbReference type="InterPro" id="IPR001005">
    <property type="entry name" value="SANT/Myb"/>
</dbReference>
<evidence type="ECO:0000256" key="4">
    <source>
        <dbReference type="ARBA" id="ARBA00023125"/>
    </source>
</evidence>
<feature type="domain" description="Myb-like" evidence="8">
    <location>
        <begin position="103"/>
        <end position="153"/>
    </location>
</feature>
<dbReference type="Gene3D" id="1.10.10.60">
    <property type="entry name" value="Homeodomain-like"/>
    <property type="match status" value="2"/>
</dbReference>
<dbReference type="PANTHER" id="PTHR45614:SF150">
    <property type="entry name" value="MYB-LIKE DNA-BINDING DOMAIN CONTAINING PROTEIN, EXPRESSED"/>
    <property type="match status" value="1"/>
</dbReference>
<feature type="region of interest" description="Disordered" evidence="7">
    <location>
        <begin position="160"/>
        <end position="195"/>
    </location>
</feature>
<dbReference type="CDD" id="cd00167">
    <property type="entry name" value="SANT"/>
    <property type="match status" value="2"/>
</dbReference>
<evidence type="ECO:0000256" key="5">
    <source>
        <dbReference type="ARBA" id="ARBA00023163"/>
    </source>
</evidence>
<evidence type="ECO:0000256" key="7">
    <source>
        <dbReference type="SAM" id="MobiDB-lite"/>
    </source>
</evidence>
<name>A0A6G8MV99_SELML</name>
<feature type="compositionally biased region" description="Low complexity" evidence="7">
    <location>
        <begin position="329"/>
        <end position="341"/>
    </location>
</feature>
<dbReference type="FunFam" id="1.10.10.60:FF:000356">
    <property type="entry name" value="MYB transcription factor"/>
    <property type="match status" value="1"/>
</dbReference>
<feature type="region of interest" description="Disordered" evidence="7">
    <location>
        <begin position="259"/>
        <end position="287"/>
    </location>
</feature>
<proteinExistence type="evidence at transcript level"/>
<dbReference type="InterPro" id="IPR017930">
    <property type="entry name" value="Myb_dom"/>
</dbReference>
<evidence type="ECO:0000259" key="9">
    <source>
        <dbReference type="PROSITE" id="PS51294"/>
    </source>
</evidence>
<evidence type="ECO:0000259" key="8">
    <source>
        <dbReference type="PROSITE" id="PS50090"/>
    </source>
</evidence>
<reference evidence="10" key="1">
    <citation type="submission" date="2019-07" db="EMBL/GenBank/DDBJ databases">
        <authorList>
            <person name="Jiang C.-K."/>
            <person name="Rao G.-Y."/>
        </authorList>
    </citation>
    <scope>NUCLEOTIDE SEQUENCE</scope>
    <source>
        <strain evidence="10">Chongqing</strain>
    </source>
</reference>
<dbReference type="PROSITE" id="PS51294">
    <property type="entry name" value="HTH_MYB"/>
    <property type="match status" value="2"/>
</dbReference>
<accession>A0A6G8MV99</accession>
<feature type="domain" description="Myb-like" evidence="8">
    <location>
        <begin position="56"/>
        <end position="102"/>
    </location>
</feature>
<evidence type="ECO:0000313" key="10">
    <source>
        <dbReference type="EMBL" id="QIN53284.1"/>
    </source>
</evidence>
<evidence type="ECO:0000256" key="1">
    <source>
        <dbReference type="ARBA" id="ARBA00004123"/>
    </source>
</evidence>
<dbReference type="PANTHER" id="PTHR45614">
    <property type="entry name" value="MYB PROTEIN-RELATED"/>
    <property type="match status" value="1"/>
</dbReference>
<organism evidence="10">
    <name type="scientific">Selaginella moellendorffii</name>
    <name type="common">Spikemoss</name>
    <dbReference type="NCBI Taxonomy" id="88036"/>
    <lineage>
        <taxon>Eukaryota</taxon>
        <taxon>Viridiplantae</taxon>
        <taxon>Streptophyta</taxon>
        <taxon>Embryophyta</taxon>
        <taxon>Tracheophyta</taxon>
        <taxon>Lycopodiopsida</taxon>
        <taxon>Selaginellales</taxon>
        <taxon>Selaginellaceae</taxon>
        <taxon>Selaginella</taxon>
    </lineage>
</organism>
<dbReference type="SUPFAM" id="SSF46689">
    <property type="entry name" value="Homeodomain-like"/>
    <property type="match status" value="1"/>
</dbReference>
<feature type="region of interest" description="Disordered" evidence="7">
    <location>
        <begin position="1"/>
        <end position="63"/>
    </location>
</feature>
<dbReference type="GO" id="GO:0005634">
    <property type="term" value="C:nucleus"/>
    <property type="evidence" value="ECO:0007669"/>
    <property type="project" value="UniProtKB-SubCell"/>
</dbReference>
<dbReference type="EMBL" id="MN199008">
    <property type="protein sequence ID" value="QIN53284.1"/>
    <property type="molecule type" value="mRNA"/>
</dbReference>
<evidence type="ECO:0000256" key="3">
    <source>
        <dbReference type="ARBA" id="ARBA00023015"/>
    </source>
</evidence>
<dbReference type="Pfam" id="PF00249">
    <property type="entry name" value="Myb_DNA-binding"/>
    <property type="match status" value="2"/>
</dbReference>
<feature type="compositionally biased region" description="Polar residues" evidence="7">
    <location>
        <begin position="342"/>
        <end position="353"/>
    </location>
</feature>
<evidence type="ECO:0000256" key="6">
    <source>
        <dbReference type="ARBA" id="ARBA00023242"/>
    </source>
</evidence>
<feature type="domain" description="HTH myb-type" evidence="9">
    <location>
        <begin position="103"/>
        <end position="157"/>
    </location>
</feature>
<dbReference type="InterPro" id="IPR009057">
    <property type="entry name" value="Homeodomain-like_sf"/>
</dbReference>
<feature type="compositionally biased region" description="Polar residues" evidence="7">
    <location>
        <begin position="164"/>
        <end position="182"/>
    </location>
</feature>
<dbReference type="PROSITE" id="PS50090">
    <property type="entry name" value="MYB_LIKE"/>
    <property type="match status" value="2"/>
</dbReference>